<dbReference type="NCBIfam" id="TIGR02491">
    <property type="entry name" value="NrdG"/>
    <property type="match status" value="1"/>
</dbReference>
<keyword evidence="5" id="KW-0408">Iron</keyword>
<dbReference type="PROSITE" id="PS51257">
    <property type="entry name" value="PROKAR_LIPOPROTEIN"/>
    <property type="match status" value="1"/>
</dbReference>
<dbReference type="SFLD" id="SFLDG01066">
    <property type="entry name" value="organic_radical-activating_enz"/>
    <property type="match status" value="1"/>
</dbReference>
<dbReference type="Gene3D" id="3.20.20.70">
    <property type="entry name" value="Aldolase class I"/>
    <property type="match status" value="1"/>
</dbReference>
<evidence type="ECO:0000313" key="9">
    <source>
        <dbReference type="Proteomes" id="UP000049127"/>
    </source>
</evidence>
<dbReference type="SFLD" id="SFLDG01063">
    <property type="entry name" value="activating_enzymes__group_1"/>
    <property type="match status" value="1"/>
</dbReference>
<evidence type="ECO:0000256" key="1">
    <source>
        <dbReference type="ARBA" id="ARBA00001966"/>
    </source>
</evidence>
<reference evidence="8 9" key="1">
    <citation type="submission" date="2015-01" db="EMBL/GenBank/DDBJ databases">
        <authorList>
            <person name="Aslett A.Martin."/>
            <person name="De Silva Nishadi"/>
        </authorList>
    </citation>
    <scope>NUCLEOTIDE SEQUENCE [LARGE SCALE GENOMIC DNA]</scope>
    <source>
        <strain evidence="8 9">R28058</strain>
    </source>
</reference>
<sequence length="167" mass="19450">MKFSKIKDNDIANGLGITMSFWTQGCPHHCNGCFNKETWDFEGGKEFTQEDLNYIIENINKNNIKRDLSVLGGEPLCPQNIEGVIYLCKEFKRNYPEKLIYLWTGYTIESFNETQKEILNYIDILVDGKFEEDRKNLSIKLRGSSNQRVIDVKQYLESDSVILYKLS</sequence>
<protein>
    <recommendedName>
        <fullName evidence="7">Anaerobic ribonucleoside-triphosphate reductase-activating protein</fullName>
        <ecNumber evidence="7">1.97.1.-</ecNumber>
    </recommendedName>
</protein>
<gene>
    <name evidence="8" type="primary">pflA_1</name>
    <name evidence="8" type="ORF">R28058_25571</name>
</gene>
<dbReference type="InterPro" id="IPR013785">
    <property type="entry name" value="Aldolase_TIM"/>
</dbReference>
<dbReference type="OrthoDB" id="9782387at2"/>
<evidence type="ECO:0000256" key="7">
    <source>
        <dbReference type="PIRNR" id="PIRNR000368"/>
    </source>
</evidence>
<dbReference type="Proteomes" id="UP000049127">
    <property type="component" value="Unassembled WGS sequence"/>
</dbReference>
<dbReference type="InterPro" id="IPR012837">
    <property type="entry name" value="NrdG"/>
</dbReference>
<dbReference type="InterPro" id="IPR007197">
    <property type="entry name" value="rSAM"/>
</dbReference>
<dbReference type="EC" id="1.97.1.-" evidence="7"/>
<dbReference type="EMBL" id="CEKZ01000022">
    <property type="protein sequence ID" value="CEQ04840.1"/>
    <property type="molecule type" value="Genomic_DNA"/>
</dbReference>
<dbReference type="GO" id="GO:0051539">
    <property type="term" value="F:4 iron, 4 sulfur cluster binding"/>
    <property type="evidence" value="ECO:0007669"/>
    <property type="project" value="UniProtKB-KW"/>
</dbReference>
<dbReference type="RefSeq" id="WP_055342890.1">
    <property type="nucleotide sequence ID" value="NZ_CDNI01000022.1"/>
</dbReference>
<dbReference type="PANTHER" id="PTHR30352">
    <property type="entry name" value="PYRUVATE FORMATE-LYASE-ACTIVATING ENZYME"/>
    <property type="match status" value="1"/>
</dbReference>
<keyword evidence="4" id="KW-0479">Metal-binding</keyword>
<dbReference type="AlphaFoldDB" id="A0A0C7R7E1"/>
<dbReference type="GO" id="GO:0046872">
    <property type="term" value="F:metal ion binding"/>
    <property type="evidence" value="ECO:0007669"/>
    <property type="project" value="UniProtKB-KW"/>
</dbReference>
<comment type="cofactor">
    <cofactor evidence="1">
        <name>[4Fe-4S] cluster</name>
        <dbReference type="ChEBI" id="CHEBI:49883"/>
    </cofactor>
</comment>
<dbReference type="SUPFAM" id="SSF102114">
    <property type="entry name" value="Radical SAM enzymes"/>
    <property type="match status" value="1"/>
</dbReference>
<dbReference type="GO" id="GO:0043365">
    <property type="term" value="F:[formate-C-acetyltransferase]-activating enzyme activity"/>
    <property type="evidence" value="ECO:0007669"/>
    <property type="project" value="InterPro"/>
</dbReference>
<keyword evidence="2" id="KW-0004">4Fe-4S</keyword>
<comment type="function">
    <text evidence="7">Activation of anaerobic ribonucleoside-triphosphate reductase under anaerobic conditions by generation of an organic free radical, using S-adenosylmethionine and reduced flavodoxin as cosubstrates to produce 5'-deoxy-adenosine.</text>
</comment>
<dbReference type="PIRSF" id="PIRSF000368">
    <property type="entry name" value="NrdG"/>
    <property type="match status" value="1"/>
</dbReference>
<evidence type="ECO:0000256" key="6">
    <source>
        <dbReference type="ARBA" id="ARBA00023014"/>
    </source>
</evidence>
<keyword evidence="3" id="KW-0949">S-adenosyl-L-methionine</keyword>
<evidence type="ECO:0000256" key="2">
    <source>
        <dbReference type="ARBA" id="ARBA00022485"/>
    </source>
</evidence>
<evidence type="ECO:0000256" key="5">
    <source>
        <dbReference type="ARBA" id="ARBA00023004"/>
    </source>
</evidence>
<dbReference type="GO" id="GO:0004748">
    <property type="term" value="F:ribonucleoside-diphosphate reductase activity, thioredoxin disulfide as acceptor"/>
    <property type="evidence" value="ECO:0007669"/>
    <property type="project" value="TreeGrafter"/>
</dbReference>
<name>A0A0C7R7E1_PARSO</name>
<dbReference type="SFLD" id="SFLDF00299">
    <property type="entry name" value="anaerobic_ribonucleoside-triph"/>
    <property type="match status" value="1"/>
</dbReference>
<dbReference type="Pfam" id="PF13353">
    <property type="entry name" value="Fer4_12"/>
    <property type="match status" value="1"/>
</dbReference>
<proteinExistence type="inferred from homology"/>
<dbReference type="InterPro" id="IPR034457">
    <property type="entry name" value="Organic_radical-activating"/>
</dbReference>
<evidence type="ECO:0000256" key="4">
    <source>
        <dbReference type="ARBA" id="ARBA00022723"/>
    </source>
</evidence>
<dbReference type="InterPro" id="IPR058240">
    <property type="entry name" value="rSAM_sf"/>
</dbReference>
<organism evidence="8 9">
    <name type="scientific">Paraclostridium sordellii</name>
    <name type="common">Clostridium sordellii</name>
    <dbReference type="NCBI Taxonomy" id="1505"/>
    <lineage>
        <taxon>Bacteria</taxon>
        <taxon>Bacillati</taxon>
        <taxon>Bacillota</taxon>
        <taxon>Clostridia</taxon>
        <taxon>Peptostreptococcales</taxon>
        <taxon>Peptostreptococcaceae</taxon>
        <taxon>Paraclostridium</taxon>
    </lineage>
</organism>
<evidence type="ECO:0000256" key="3">
    <source>
        <dbReference type="ARBA" id="ARBA00022691"/>
    </source>
</evidence>
<dbReference type="SFLD" id="SFLDS00029">
    <property type="entry name" value="Radical_SAM"/>
    <property type="match status" value="1"/>
</dbReference>
<dbReference type="PANTHER" id="PTHR30352:SF2">
    <property type="entry name" value="ANAEROBIC RIBONUCLEOSIDE-TRIPHOSPHATE REDUCTASE-ACTIVATING PROTEIN"/>
    <property type="match status" value="1"/>
</dbReference>
<evidence type="ECO:0000313" key="8">
    <source>
        <dbReference type="EMBL" id="CEQ04840.1"/>
    </source>
</evidence>
<keyword evidence="7 8" id="KW-0560">Oxidoreductase</keyword>
<accession>A0A0C7R7E1</accession>
<comment type="similarity">
    <text evidence="7">Belongs to the organic radical-activating enzymes family.</text>
</comment>
<keyword evidence="6" id="KW-0411">Iron-sulfur</keyword>